<dbReference type="STRING" id="1159016.SAMN02927937_00437"/>
<reference evidence="1 2" key="1">
    <citation type="submission" date="2016-10" db="EMBL/GenBank/DDBJ databases">
        <authorList>
            <person name="de Groot N.N."/>
        </authorList>
    </citation>
    <scope>NUCLEOTIDE SEQUENCE [LARGE SCALE GENOMIC DNA]</scope>
    <source>
        <strain evidence="1 2">CGMCC 1.10825</strain>
    </source>
</reference>
<evidence type="ECO:0000313" key="1">
    <source>
        <dbReference type="EMBL" id="SEH60219.1"/>
    </source>
</evidence>
<dbReference type="Pfam" id="PF14412">
    <property type="entry name" value="AHH"/>
    <property type="match status" value="1"/>
</dbReference>
<dbReference type="InterPro" id="IPR032871">
    <property type="entry name" value="AHH_dom_containing"/>
</dbReference>
<dbReference type="InterPro" id="IPR022385">
    <property type="entry name" value="Rhs_assc_core"/>
</dbReference>
<gene>
    <name evidence="1" type="ORF">SAMN02927937_00437</name>
</gene>
<proteinExistence type="predicted"/>
<dbReference type="AlphaFoldDB" id="A0A1H6JE98"/>
<dbReference type="CDD" id="cd20745">
    <property type="entry name" value="FIX_RhsA_AHH_HNH-like"/>
    <property type="match status" value="1"/>
</dbReference>
<accession>A0A1H6JE98</accession>
<dbReference type="NCBIfam" id="TIGR03696">
    <property type="entry name" value="Rhs_assc_core"/>
    <property type="match status" value="1"/>
</dbReference>
<dbReference type="EMBL" id="FNXE01000003">
    <property type="protein sequence ID" value="SEH60219.1"/>
    <property type="molecule type" value="Genomic_DNA"/>
</dbReference>
<keyword evidence="2" id="KW-1185">Reference proteome</keyword>
<dbReference type="OrthoDB" id="1367520at2"/>
<sequence>MPGAGYKYKFNSKEYQDELGLNVTAMDFRQYDAALGRFYSMDALAEASFSYTPYHYGYNNPVYWNDPTGLLSDSFIASIWNNSPDGMNTHWVNMGDSFVGSYINDIGYALAVFYDGSVEESLPMMYMEATRGGGGHLNFTSYGTYGLGEMVRDHTYRNSAYYQHYRDAMWSKQWDGFQKGLDYIGMIPIIGEPIDLINGGISAIRGDYVAAGLSVGAMIPVGGYLANAIKIQRHHIIPQAVYKKAGAAVQDAMKLNAGNNLKKLPTPFHGNHPQYNSYVTQRLNQMQNVTPGSIQTLQKDLNGMINSAYDNYKATGQNLNDYFRQFN</sequence>
<protein>
    <submittedName>
        <fullName evidence="1">RHS repeat-associated core domain-containing protein</fullName>
    </submittedName>
</protein>
<dbReference type="Gene3D" id="2.180.10.10">
    <property type="entry name" value="RHS repeat-associated core"/>
    <property type="match status" value="1"/>
</dbReference>
<organism evidence="1 2">
    <name type="scientific">Paenimyroides marinum</name>
    <dbReference type="NCBI Taxonomy" id="1159016"/>
    <lineage>
        <taxon>Bacteria</taxon>
        <taxon>Pseudomonadati</taxon>
        <taxon>Bacteroidota</taxon>
        <taxon>Flavobacteriia</taxon>
        <taxon>Flavobacteriales</taxon>
        <taxon>Flavobacteriaceae</taxon>
        <taxon>Paenimyroides</taxon>
    </lineage>
</organism>
<dbReference type="Proteomes" id="UP000199634">
    <property type="component" value="Unassembled WGS sequence"/>
</dbReference>
<name>A0A1H6JE98_9FLAO</name>
<evidence type="ECO:0000313" key="2">
    <source>
        <dbReference type="Proteomes" id="UP000199634"/>
    </source>
</evidence>